<dbReference type="SUPFAM" id="SSF53335">
    <property type="entry name" value="S-adenosyl-L-methionine-dependent methyltransferases"/>
    <property type="match status" value="1"/>
</dbReference>
<sequence>MEQQPQKQWKILEFYSGIGGLRYSVEKSGISGSVLEAFDINDRANDVYEFNFGHRPFQGNIQTLTYGDLDNYQADAWLLSPPCQPYTRQGLQKQSADARASSFLKILDLIPHMSRPPLMLFVENVVGFETSDTHGMMVEVLKKSGFVMQEFVLSPIQFGIPYSRPRYFCLAKREPVPFQNPSFNNQLLWTPTASMTQEDSNYNRYVKGTGSFLATVQPDKKSEALPLKDLGLRLPTCIPSQRIFSFLSTLASDNILTYILPSCEPVMYLLNTPNALNEQSRYALLGNSVIRPCPPPFGGAGSWVPGDIVEVFEMSSWKLAEVSRGVSRNHHFVRLLGSSSEFKVHKSFIRFFCMNDHILNHQKQVCCFLPSKHAGVSSVGSFLLTYFTYWSRHQDLKSYFNDLLNNSDAICWASVHFTYGTLRIVDNFFLFATIALLHFFPFSFFLFFYLLILIVIYKCRLLCSHRLHHPFSMNPIGVDDQAVTLANMNITLTFISLIVAFAIVLDHYEDVSMLPHEQHKRENSTL</sequence>
<keyword evidence="5" id="KW-0812">Transmembrane</keyword>
<accession>A0AAV9A5Q1</accession>
<evidence type="ECO:0000256" key="5">
    <source>
        <dbReference type="SAM" id="Phobius"/>
    </source>
</evidence>
<organism evidence="6 7">
    <name type="scientific">Acorus gramineus</name>
    <name type="common">Dwarf sweet flag</name>
    <dbReference type="NCBI Taxonomy" id="55184"/>
    <lineage>
        <taxon>Eukaryota</taxon>
        <taxon>Viridiplantae</taxon>
        <taxon>Streptophyta</taxon>
        <taxon>Embryophyta</taxon>
        <taxon>Tracheophyta</taxon>
        <taxon>Spermatophyta</taxon>
        <taxon>Magnoliopsida</taxon>
        <taxon>Liliopsida</taxon>
        <taxon>Acoraceae</taxon>
        <taxon>Acorus</taxon>
    </lineage>
</organism>
<comment type="similarity">
    <text evidence="4">Belongs to the class I-like SAM-binding methyltransferase superfamily. C5-methyltransferase family.</text>
</comment>
<dbReference type="GO" id="GO:0032259">
    <property type="term" value="P:methylation"/>
    <property type="evidence" value="ECO:0007669"/>
    <property type="project" value="UniProtKB-KW"/>
</dbReference>
<dbReference type="PROSITE" id="PS51679">
    <property type="entry name" value="SAM_MT_C5"/>
    <property type="match status" value="1"/>
</dbReference>
<keyword evidence="5" id="KW-0472">Membrane</keyword>
<comment type="caution">
    <text evidence="6">The sequence shown here is derived from an EMBL/GenBank/DDBJ whole genome shotgun (WGS) entry which is preliminary data.</text>
</comment>
<dbReference type="AlphaFoldDB" id="A0AAV9A5Q1"/>
<keyword evidence="3 4" id="KW-0949">S-adenosyl-L-methionine</keyword>
<dbReference type="PRINTS" id="PR00105">
    <property type="entry name" value="C5METTRFRASE"/>
</dbReference>
<keyword evidence="1 4" id="KW-0489">Methyltransferase</keyword>
<dbReference type="GO" id="GO:0008168">
    <property type="term" value="F:methyltransferase activity"/>
    <property type="evidence" value="ECO:0007669"/>
    <property type="project" value="UniProtKB-KW"/>
</dbReference>
<evidence type="ECO:0000256" key="1">
    <source>
        <dbReference type="ARBA" id="ARBA00022603"/>
    </source>
</evidence>
<dbReference type="Proteomes" id="UP001179952">
    <property type="component" value="Unassembled WGS sequence"/>
</dbReference>
<evidence type="ECO:0000256" key="2">
    <source>
        <dbReference type="ARBA" id="ARBA00022679"/>
    </source>
</evidence>
<dbReference type="Gene3D" id="3.40.50.150">
    <property type="entry name" value="Vaccinia Virus protein VP39"/>
    <property type="match status" value="1"/>
</dbReference>
<proteinExistence type="inferred from homology"/>
<dbReference type="InterPro" id="IPR001525">
    <property type="entry name" value="C5_MeTfrase"/>
</dbReference>
<evidence type="ECO:0000256" key="3">
    <source>
        <dbReference type="ARBA" id="ARBA00022691"/>
    </source>
</evidence>
<dbReference type="EMBL" id="JAUJYN010000012">
    <property type="protein sequence ID" value="KAK1259507.1"/>
    <property type="molecule type" value="Genomic_DNA"/>
</dbReference>
<dbReference type="InterPro" id="IPR029063">
    <property type="entry name" value="SAM-dependent_MTases_sf"/>
</dbReference>
<dbReference type="PANTHER" id="PTHR46098">
    <property type="entry name" value="TRNA (CYTOSINE(38)-C(5))-METHYLTRANSFERASE"/>
    <property type="match status" value="1"/>
</dbReference>
<name>A0AAV9A5Q1_ACOGR</name>
<gene>
    <name evidence="6" type="ORF">QJS04_geneDACA005599</name>
</gene>
<feature type="transmembrane region" description="Helical" evidence="5">
    <location>
        <begin position="428"/>
        <end position="457"/>
    </location>
</feature>
<feature type="active site" evidence="4">
    <location>
        <position position="83"/>
    </location>
</feature>
<dbReference type="Pfam" id="PF00145">
    <property type="entry name" value="DNA_methylase"/>
    <property type="match status" value="1"/>
</dbReference>
<evidence type="ECO:0000313" key="7">
    <source>
        <dbReference type="Proteomes" id="UP001179952"/>
    </source>
</evidence>
<evidence type="ECO:0000256" key="4">
    <source>
        <dbReference type="PROSITE-ProRule" id="PRU01016"/>
    </source>
</evidence>
<dbReference type="PANTHER" id="PTHR46098:SF1">
    <property type="entry name" value="TRNA (CYTOSINE(38)-C(5))-METHYLTRANSFERASE"/>
    <property type="match status" value="1"/>
</dbReference>
<reference evidence="6" key="2">
    <citation type="submission" date="2023-06" db="EMBL/GenBank/DDBJ databases">
        <authorList>
            <person name="Ma L."/>
            <person name="Liu K.-W."/>
            <person name="Li Z."/>
            <person name="Hsiao Y.-Y."/>
            <person name="Qi Y."/>
            <person name="Fu T."/>
            <person name="Tang G."/>
            <person name="Zhang D."/>
            <person name="Sun W.-H."/>
            <person name="Liu D.-K."/>
            <person name="Li Y."/>
            <person name="Chen G.-Z."/>
            <person name="Liu X.-D."/>
            <person name="Liao X.-Y."/>
            <person name="Jiang Y.-T."/>
            <person name="Yu X."/>
            <person name="Hao Y."/>
            <person name="Huang J."/>
            <person name="Zhao X.-W."/>
            <person name="Ke S."/>
            <person name="Chen Y.-Y."/>
            <person name="Wu W.-L."/>
            <person name="Hsu J.-L."/>
            <person name="Lin Y.-F."/>
            <person name="Huang M.-D."/>
            <person name="Li C.-Y."/>
            <person name="Huang L."/>
            <person name="Wang Z.-W."/>
            <person name="Zhao X."/>
            <person name="Zhong W.-Y."/>
            <person name="Peng D.-H."/>
            <person name="Ahmad S."/>
            <person name="Lan S."/>
            <person name="Zhang J.-S."/>
            <person name="Tsai W.-C."/>
            <person name="Van De Peer Y."/>
            <person name="Liu Z.-J."/>
        </authorList>
    </citation>
    <scope>NUCLEOTIDE SEQUENCE</scope>
    <source>
        <strain evidence="6">SCP</strain>
        <tissue evidence="6">Leaves</tissue>
    </source>
</reference>
<dbReference type="GO" id="GO:0005634">
    <property type="term" value="C:nucleus"/>
    <property type="evidence" value="ECO:0007669"/>
    <property type="project" value="TreeGrafter"/>
</dbReference>
<protein>
    <submittedName>
        <fullName evidence="6">Uncharacterized protein</fullName>
    </submittedName>
</protein>
<dbReference type="InterPro" id="IPR050750">
    <property type="entry name" value="C5-MTase"/>
</dbReference>
<reference evidence="6" key="1">
    <citation type="journal article" date="2023" name="Nat. Commun.">
        <title>Diploid and tetraploid genomes of Acorus and the evolution of monocots.</title>
        <authorList>
            <person name="Ma L."/>
            <person name="Liu K.W."/>
            <person name="Li Z."/>
            <person name="Hsiao Y.Y."/>
            <person name="Qi Y."/>
            <person name="Fu T."/>
            <person name="Tang G.D."/>
            <person name="Zhang D."/>
            <person name="Sun W.H."/>
            <person name="Liu D.K."/>
            <person name="Li Y."/>
            <person name="Chen G.Z."/>
            <person name="Liu X.D."/>
            <person name="Liao X.Y."/>
            <person name="Jiang Y.T."/>
            <person name="Yu X."/>
            <person name="Hao Y."/>
            <person name="Huang J."/>
            <person name="Zhao X.W."/>
            <person name="Ke S."/>
            <person name="Chen Y.Y."/>
            <person name="Wu W.L."/>
            <person name="Hsu J.L."/>
            <person name="Lin Y.F."/>
            <person name="Huang M.D."/>
            <person name="Li C.Y."/>
            <person name="Huang L."/>
            <person name="Wang Z.W."/>
            <person name="Zhao X."/>
            <person name="Zhong W.Y."/>
            <person name="Peng D.H."/>
            <person name="Ahmad S."/>
            <person name="Lan S."/>
            <person name="Zhang J.S."/>
            <person name="Tsai W.C."/>
            <person name="Van de Peer Y."/>
            <person name="Liu Z.J."/>
        </authorList>
    </citation>
    <scope>NUCLEOTIDE SEQUENCE</scope>
    <source>
        <strain evidence="6">SCP</strain>
    </source>
</reference>
<feature type="transmembrane region" description="Helical" evidence="5">
    <location>
        <begin position="482"/>
        <end position="505"/>
    </location>
</feature>
<keyword evidence="5" id="KW-1133">Transmembrane helix</keyword>
<keyword evidence="2 4" id="KW-0808">Transferase</keyword>
<evidence type="ECO:0000313" key="6">
    <source>
        <dbReference type="EMBL" id="KAK1259507.1"/>
    </source>
</evidence>
<keyword evidence="7" id="KW-1185">Reference proteome</keyword>